<keyword evidence="2" id="KW-0238">DNA-binding</keyword>
<dbReference type="PANTHER" id="PTHR42756">
    <property type="entry name" value="TRANSCRIPTIONAL REGULATOR, MARR"/>
    <property type="match status" value="1"/>
</dbReference>
<dbReference type="PROSITE" id="PS50995">
    <property type="entry name" value="HTH_MARR_2"/>
    <property type="match status" value="1"/>
</dbReference>
<dbReference type="Pfam" id="PF01047">
    <property type="entry name" value="MarR"/>
    <property type="match status" value="1"/>
</dbReference>
<dbReference type="SMART" id="SM00347">
    <property type="entry name" value="HTH_MARR"/>
    <property type="match status" value="1"/>
</dbReference>
<evidence type="ECO:0000259" key="4">
    <source>
        <dbReference type="PROSITE" id="PS50995"/>
    </source>
</evidence>
<dbReference type="GO" id="GO:0003700">
    <property type="term" value="F:DNA-binding transcription factor activity"/>
    <property type="evidence" value="ECO:0007669"/>
    <property type="project" value="InterPro"/>
</dbReference>
<evidence type="ECO:0000256" key="3">
    <source>
        <dbReference type="ARBA" id="ARBA00023163"/>
    </source>
</evidence>
<dbReference type="RefSeq" id="WP_069480949.1">
    <property type="nucleotide sequence ID" value="NZ_CP130331.1"/>
</dbReference>
<protein>
    <submittedName>
        <fullName evidence="5">MarR family transcriptional regulator</fullName>
    </submittedName>
</protein>
<dbReference type="Proteomes" id="UP000094784">
    <property type="component" value="Unassembled WGS sequence"/>
</dbReference>
<dbReference type="PANTHER" id="PTHR42756:SF1">
    <property type="entry name" value="TRANSCRIPTIONAL REPRESSOR OF EMRAB OPERON"/>
    <property type="match status" value="1"/>
</dbReference>
<comment type="caution">
    <text evidence="5">The sequence shown here is derived from an EMBL/GenBank/DDBJ whole genome shotgun (WGS) entry which is preliminary data.</text>
</comment>
<evidence type="ECO:0000313" key="6">
    <source>
        <dbReference type="Proteomes" id="UP000094784"/>
    </source>
</evidence>
<dbReference type="SUPFAM" id="SSF46785">
    <property type="entry name" value="Winged helix' DNA-binding domain"/>
    <property type="match status" value="1"/>
</dbReference>
<gene>
    <name evidence="5" type="ORF">BG258_08365</name>
</gene>
<evidence type="ECO:0000313" key="5">
    <source>
        <dbReference type="EMBL" id="ODV55916.1"/>
    </source>
</evidence>
<evidence type="ECO:0000256" key="1">
    <source>
        <dbReference type="ARBA" id="ARBA00023015"/>
    </source>
</evidence>
<dbReference type="Gene3D" id="1.10.10.10">
    <property type="entry name" value="Winged helix-like DNA-binding domain superfamily/Winged helix DNA-binding domain"/>
    <property type="match status" value="1"/>
</dbReference>
<dbReference type="InterPro" id="IPR036388">
    <property type="entry name" value="WH-like_DNA-bd_sf"/>
</dbReference>
<sequence>MTIEQEFFNQYRLMYRPFINKLNVQLEPYQLYSSQWAVLRFLKDKGPHSFVDIANFMSIEKPSVTKLVHKLVELGYVETMAGKDKREKLVHLSAHGEELVQEIKAHLKPFFEHALAGVPQRDIEIATQVFERICMNINQ</sequence>
<dbReference type="AlphaFoldDB" id="A0A1E4R621"/>
<dbReference type="InterPro" id="IPR011991">
    <property type="entry name" value="ArsR-like_HTH"/>
</dbReference>
<dbReference type="OrthoDB" id="1904211at2"/>
<dbReference type="GO" id="GO:0003677">
    <property type="term" value="F:DNA binding"/>
    <property type="evidence" value="ECO:0007669"/>
    <property type="project" value="UniProtKB-KW"/>
</dbReference>
<dbReference type="EMBL" id="MECQ01000001">
    <property type="protein sequence ID" value="ODV55916.1"/>
    <property type="molecule type" value="Genomic_DNA"/>
</dbReference>
<reference evidence="5 6" key="1">
    <citation type="submission" date="2016-09" db="EMBL/GenBank/DDBJ databases">
        <title>Draft genome sequence of the soil isolate, Lysinibacillus fusiformis M5, a potential hypoxanthine producer.</title>
        <authorList>
            <person name="Gallegos-Monterrosa R."/>
            <person name="Maroti G."/>
            <person name="Balint B."/>
            <person name="Kovacs A.T."/>
        </authorList>
    </citation>
    <scope>NUCLEOTIDE SEQUENCE [LARGE SCALE GENOMIC DNA]</scope>
    <source>
        <strain evidence="5 6">M5</strain>
    </source>
</reference>
<keyword evidence="3" id="KW-0804">Transcription</keyword>
<name>A0A1E4R621_9BACI</name>
<keyword evidence="1" id="KW-0805">Transcription regulation</keyword>
<dbReference type="InterPro" id="IPR036390">
    <property type="entry name" value="WH_DNA-bd_sf"/>
</dbReference>
<feature type="domain" description="HTH marR-type" evidence="4">
    <location>
        <begin position="4"/>
        <end position="135"/>
    </location>
</feature>
<organism evidence="5 6">
    <name type="scientific">Lysinibacillus fusiformis</name>
    <dbReference type="NCBI Taxonomy" id="28031"/>
    <lineage>
        <taxon>Bacteria</taxon>
        <taxon>Bacillati</taxon>
        <taxon>Bacillota</taxon>
        <taxon>Bacilli</taxon>
        <taxon>Bacillales</taxon>
        <taxon>Bacillaceae</taxon>
        <taxon>Lysinibacillus</taxon>
    </lineage>
</organism>
<dbReference type="InterPro" id="IPR000835">
    <property type="entry name" value="HTH_MarR-typ"/>
</dbReference>
<proteinExistence type="predicted"/>
<dbReference type="CDD" id="cd00090">
    <property type="entry name" value="HTH_ARSR"/>
    <property type="match status" value="1"/>
</dbReference>
<evidence type="ECO:0000256" key="2">
    <source>
        <dbReference type="ARBA" id="ARBA00023125"/>
    </source>
</evidence>
<accession>A0A1E4R621</accession>